<protein>
    <recommendedName>
        <fullName evidence="1">MobA-like NTP transferase domain-containing protein</fullName>
    </recommendedName>
</protein>
<comment type="caution">
    <text evidence="2">The sequence shown here is derived from an EMBL/GenBank/DDBJ whole genome shotgun (WGS) entry which is preliminary data.</text>
</comment>
<proteinExistence type="predicted"/>
<dbReference type="InterPro" id="IPR025877">
    <property type="entry name" value="MobA-like_NTP_Trfase"/>
</dbReference>
<dbReference type="GO" id="GO:0016779">
    <property type="term" value="F:nucleotidyltransferase activity"/>
    <property type="evidence" value="ECO:0007669"/>
    <property type="project" value="UniProtKB-ARBA"/>
</dbReference>
<evidence type="ECO:0000259" key="1">
    <source>
        <dbReference type="Pfam" id="PF12804"/>
    </source>
</evidence>
<feature type="domain" description="MobA-like NTP transferase" evidence="1">
    <location>
        <begin position="18"/>
        <end position="138"/>
    </location>
</feature>
<organism evidence="2">
    <name type="scientific">Caldiarchaeum subterraneum</name>
    <dbReference type="NCBI Taxonomy" id="311458"/>
    <lineage>
        <taxon>Archaea</taxon>
        <taxon>Nitrososphaerota</taxon>
        <taxon>Candidatus Caldarchaeales</taxon>
        <taxon>Candidatus Caldarchaeaceae</taxon>
        <taxon>Candidatus Caldarchaeum</taxon>
    </lineage>
</organism>
<sequence>MQYATTVFANLGPGGRLGLLKINNRPMIEYVLESVPDDSEEIIILSSPESIKDYREVAERYDAGVDEAVSGTIDVRFQLENFFRRTSHEAVLALPCDTPLINREVTQFLRDVVTSFSAGIPRPFFDKPEFLPASYRVDPFLQAMNRYPEMKMNELVKQIHNVLYISGQSFRVFDDKLRFLLRVQNQTDVRKVAKILQSAQEI</sequence>
<name>A0A7C5Y811_CALS0</name>
<dbReference type="EMBL" id="DRXS01000255">
    <property type="protein sequence ID" value="HHR41119.1"/>
    <property type="molecule type" value="Genomic_DNA"/>
</dbReference>
<dbReference type="Gene3D" id="3.90.550.10">
    <property type="entry name" value="Spore Coat Polysaccharide Biosynthesis Protein SpsA, Chain A"/>
    <property type="match status" value="1"/>
</dbReference>
<accession>A0A7C5Y811</accession>
<dbReference type="Pfam" id="PF12804">
    <property type="entry name" value="NTP_transf_3"/>
    <property type="match status" value="1"/>
</dbReference>
<evidence type="ECO:0000313" key="2">
    <source>
        <dbReference type="EMBL" id="HHR41119.1"/>
    </source>
</evidence>
<dbReference type="SUPFAM" id="SSF53448">
    <property type="entry name" value="Nucleotide-diphospho-sugar transferases"/>
    <property type="match status" value="1"/>
</dbReference>
<dbReference type="InterPro" id="IPR029044">
    <property type="entry name" value="Nucleotide-diphossugar_trans"/>
</dbReference>
<gene>
    <name evidence="2" type="ORF">ENM42_04735</name>
</gene>
<reference evidence="2" key="1">
    <citation type="journal article" date="2020" name="mSystems">
        <title>Genome- and Community-Level Interaction Insights into Carbon Utilization and Element Cycling Functions of Hydrothermarchaeota in Hydrothermal Sediment.</title>
        <authorList>
            <person name="Zhou Z."/>
            <person name="Liu Y."/>
            <person name="Xu W."/>
            <person name="Pan J."/>
            <person name="Luo Z.H."/>
            <person name="Li M."/>
        </authorList>
    </citation>
    <scope>NUCLEOTIDE SEQUENCE [LARGE SCALE GENOMIC DNA]</scope>
    <source>
        <strain evidence="2">SpSt-1084</strain>
    </source>
</reference>
<dbReference type="AlphaFoldDB" id="A0A7C5Y811"/>